<dbReference type="EMBL" id="BDDD01001733">
    <property type="protein sequence ID" value="GAV78053.1"/>
    <property type="molecule type" value="Genomic_DNA"/>
</dbReference>
<dbReference type="OrthoDB" id="1934862at2759"/>
<dbReference type="CDD" id="cd00303">
    <property type="entry name" value="retropepsin_like"/>
    <property type="match status" value="1"/>
</dbReference>
<evidence type="ECO:0000313" key="2">
    <source>
        <dbReference type="EMBL" id="GAV78053.1"/>
    </source>
</evidence>
<sequence>MMEAEGVVEEEGNDGLSGCGNEDTNQQPKLSLHALTGAMGQLTMQVVGMIGRRPMKVLIDSGNTHNFLSAGLAHKLGLLVEDMPIVSVRVTNREQLPCSKVIRNFTLKIQGYVFGTMCFSYH</sequence>
<dbReference type="GO" id="GO:0006508">
    <property type="term" value="P:proteolysis"/>
    <property type="evidence" value="ECO:0007669"/>
    <property type="project" value="UniProtKB-KW"/>
</dbReference>
<name>A0A1Q3CD86_CEPFO</name>
<dbReference type="Pfam" id="PF08284">
    <property type="entry name" value="RVP_2"/>
    <property type="match status" value="1"/>
</dbReference>
<dbReference type="InterPro" id="IPR021109">
    <property type="entry name" value="Peptidase_aspartic_dom_sf"/>
</dbReference>
<feature type="region of interest" description="Disordered" evidence="1">
    <location>
        <begin position="1"/>
        <end position="27"/>
    </location>
</feature>
<feature type="compositionally biased region" description="Acidic residues" evidence="1">
    <location>
        <begin position="1"/>
        <end position="13"/>
    </location>
</feature>
<organism evidence="2 3">
    <name type="scientific">Cephalotus follicularis</name>
    <name type="common">Albany pitcher plant</name>
    <dbReference type="NCBI Taxonomy" id="3775"/>
    <lineage>
        <taxon>Eukaryota</taxon>
        <taxon>Viridiplantae</taxon>
        <taxon>Streptophyta</taxon>
        <taxon>Embryophyta</taxon>
        <taxon>Tracheophyta</taxon>
        <taxon>Spermatophyta</taxon>
        <taxon>Magnoliopsida</taxon>
        <taxon>eudicotyledons</taxon>
        <taxon>Gunneridae</taxon>
        <taxon>Pentapetalae</taxon>
        <taxon>rosids</taxon>
        <taxon>fabids</taxon>
        <taxon>Oxalidales</taxon>
        <taxon>Cephalotaceae</taxon>
        <taxon>Cephalotus</taxon>
    </lineage>
</organism>
<proteinExistence type="predicted"/>
<keyword evidence="2" id="KW-0645">Protease</keyword>
<gene>
    <name evidence="2" type="ORF">CFOL_v3_21521</name>
</gene>
<accession>A0A1Q3CD86</accession>
<reference evidence="3" key="1">
    <citation type="submission" date="2016-04" db="EMBL/GenBank/DDBJ databases">
        <title>Cephalotus genome sequencing.</title>
        <authorList>
            <person name="Fukushima K."/>
            <person name="Hasebe M."/>
            <person name="Fang X."/>
        </authorList>
    </citation>
    <scope>NUCLEOTIDE SEQUENCE [LARGE SCALE GENOMIC DNA]</scope>
    <source>
        <strain evidence="3">cv. St1</strain>
    </source>
</reference>
<protein>
    <submittedName>
        <fullName evidence="2">Asp_protease_2 domain-containing protein</fullName>
    </submittedName>
</protein>
<evidence type="ECO:0000313" key="3">
    <source>
        <dbReference type="Proteomes" id="UP000187406"/>
    </source>
</evidence>
<evidence type="ECO:0000256" key="1">
    <source>
        <dbReference type="SAM" id="MobiDB-lite"/>
    </source>
</evidence>
<dbReference type="InParanoid" id="A0A1Q3CD86"/>
<dbReference type="GO" id="GO:0008233">
    <property type="term" value="F:peptidase activity"/>
    <property type="evidence" value="ECO:0007669"/>
    <property type="project" value="UniProtKB-KW"/>
</dbReference>
<dbReference type="AlphaFoldDB" id="A0A1Q3CD86"/>
<keyword evidence="2" id="KW-0378">Hydrolase</keyword>
<keyword evidence="3" id="KW-1185">Reference proteome</keyword>
<dbReference type="Proteomes" id="UP000187406">
    <property type="component" value="Unassembled WGS sequence"/>
</dbReference>
<comment type="caution">
    <text evidence="2">The sequence shown here is derived from an EMBL/GenBank/DDBJ whole genome shotgun (WGS) entry which is preliminary data.</text>
</comment>
<dbReference type="Gene3D" id="2.40.70.10">
    <property type="entry name" value="Acid Proteases"/>
    <property type="match status" value="1"/>
</dbReference>